<keyword evidence="3" id="KW-1185">Reference proteome</keyword>
<organism evidence="2 3">
    <name type="scientific">Tritrichomonas musculus</name>
    <dbReference type="NCBI Taxonomy" id="1915356"/>
    <lineage>
        <taxon>Eukaryota</taxon>
        <taxon>Metamonada</taxon>
        <taxon>Parabasalia</taxon>
        <taxon>Tritrichomonadida</taxon>
        <taxon>Tritrichomonadidae</taxon>
        <taxon>Tritrichomonas</taxon>
    </lineage>
</organism>
<dbReference type="EMBL" id="JAPFFF010000420">
    <property type="protein sequence ID" value="KAK8834380.1"/>
    <property type="molecule type" value="Genomic_DNA"/>
</dbReference>
<evidence type="ECO:0000313" key="2">
    <source>
        <dbReference type="EMBL" id="KAK8840855.1"/>
    </source>
</evidence>
<dbReference type="Proteomes" id="UP001470230">
    <property type="component" value="Unassembled WGS sequence"/>
</dbReference>
<protein>
    <submittedName>
        <fullName evidence="2">Uncharacterized protein</fullName>
    </submittedName>
</protein>
<evidence type="ECO:0000313" key="1">
    <source>
        <dbReference type="EMBL" id="KAK8834380.1"/>
    </source>
</evidence>
<gene>
    <name evidence="2" type="ORF">M9Y10_027682</name>
    <name evidence="1" type="ORF">M9Y10_031260</name>
</gene>
<sequence>MEVDLREEPARTCNWIVEERKRRTIRGVGPSTSHRIQSAAAIRRTSLITSTLAATPPTETATHSCASLLLSI</sequence>
<dbReference type="EMBL" id="JAPFFF010000043">
    <property type="protein sequence ID" value="KAK8840855.1"/>
    <property type="molecule type" value="Genomic_DNA"/>
</dbReference>
<comment type="caution">
    <text evidence="2">The sequence shown here is derived from an EMBL/GenBank/DDBJ whole genome shotgun (WGS) entry which is preliminary data.</text>
</comment>
<proteinExistence type="predicted"/>
<accession>A0ABR2H3X0</accession>
<evidence type="ECO:0000313" key="3">
    <source>
        <dbReference type="Proteomes" id="UP001470230"/>
    </source>
</evidence>
<reference evidence="2 3" key="1">
    <citation type="submission" date="2024-04" db="EMBL/GenBank/DDBJ databases">
        <title>Tritrichomonas musculus Genome.</title>
        <authorList>
            <person name="Alves-Ferreira E."/>
            <person name="Grigg M."/>
            <person name="Lorenzi H."/>
            <person name="Galac M."/>
        </authorList>
    </citation>
    <scope>NUCLEOTIDE SEQUENCE [LARGE SCALE GENOMIC DNA]</scope>
    <source>
        <strain evidence="2 3">EAF2021</strain>
    </source>
</reference>
<name>A0ABR2H3X0_9EUKA</name>